<evidence type="ECO:0000313" key="6">
    <source>
        <dbReference type="EMBL" id="BDS14073.1"/>
    </source>
</evidence>
<organism evidence="6 7">
    <name type="scientific">Aureispira anguillae</name>
    <dbReference type="NCBI Taxonomy" id="2864201"/>
    <lineage>
        <taxon>Bacteria</taxon>
        <taxon>Pseudomonadati</taxon>
        <taxon>Bacteroidota</taxon>
        <taxon>Saprospiria</taxon>
        <taxon>Saprospirales</taxon>
        <taxon>Saprospiraceae</taxon>
        <taxon>Aureispira</taxon>
    </lineage>
</organism>
<evidence type="ECO:0000256" key="1">
    <source>
        <dbReference type="ARBA" id="ARBA00022553"/>
    </source>
</evidence>
<dbReference type="PROSITE" id="PS50110">
    <property type="entry name" value="RESPONSE_REGULATORY"/>
    <property type="match status" value="1"/>
</dbReference>
<dbReference type="PROSITE" id="PS50043">
    <property type="entry name" value="HTH_LUXR_2"/>
    <property type="match status" value="1"/>
</dbReference>
<dbReference type="PRINTS" id="PR00038">
    <property type="entry name" value="HTHLUXR"/>
</dbReference>
<dbReference type="Proteomes" id="UP001060919">
    <property type="component" value="Chromosome"/>
</dbReference>
<dbReference type="AlphaFoldDB" id="A0A915YJP2"/>
<reference evidence="6" key="1">
    <citation type="submission" date="2022-09" db="EMBL/GenBank/DDBJ databases">
        <title>Aureispira anguillicida sp. nov., isolated from Leptocephalus of Japanese eel Anguilla japonica.</title>
        <authorList>
            <person name="Yuasa K."/>
            <person name="Mekata T."/>
            <person name="Ikunari K."/>
        </authorList>
    </citation>
    <scope>NUCLEOTIDE SEQUENCE</scope>
    <source>
        <strain evidence="6">EL160426</strain>
    </source>
</reference>
<dbReference type="RefSeq" id="WP_264789309.1">
    <property type="nucleotide sequence ID" value="NZ_AP026867.1"/>
</dbReference>
<dbReference type="GO" id="GO:0003677">
    <property type="term" value="F:DNA binding"/>
    <property type="evidence" value="ECO:0007669"/>
    <property type="project" value="UniProtKB-KW"/>
</dbReference>
<dbReference type="SMART" id="SM00448">
    <property type="entry name" value="REC"/>
    <property type="match status" value="1"/>
</dbReference>
<keyword evidence="2" id="KW-0238">DNA-binding</keyword>
<dbReference type="Pfam" id="PF00072">
    <property type="entry name" value="Response_reg"/>
    <property type="match status" value="1"/>
</dbReference>
<dbReference type="InterPro" id="IPR058245">
    <property type="entry name" value="NreC/VraR/RcsB-like_REC"/>
</dbReference>
<evidence type="ECO:0000256" key="2">
    <source>
        <dbReference type="ARBA" id="ARBA00023125"/>
    </source>
</evidence>
<dbReference type="KEGG" id="aup:AsAng_0048390"/>
<sequence length="227" mass="25891">MTIEKNIIQLAIVDDEQLIVKLLEGFFTQQANVNVFLSAFSGEEFLEELEKSEQLPDIALLDLRMKELDGIELTSILKEKYPSIRIIVISSYYKKYFMGYMLKTGVSAFLPKGILPTELLKIIETINQEGYYFLPEQVDMMRTQIAPKAPKPKLSIEATLTSREKEVLQLICQQYTAQEIANKLFITKRTVEGHKNKLLSKIGVKNTAGLIIYAIQKNIVDIQSLQI</sequence>
<dbReference type="InterPro" id="IPR001789">
    <property type="entry name" value="Sig_transdc_resp-reg_receiver"/>
</dbReference>
<dbReference type="Gene3D" id="3.40.50.2300">
    <property type="match status" value="1"/>
</dbReference>
<dbReference type="InterPro" id="IPR039420">
    <property type="entry name" value="WalR-like"/>
</dbReference>
<name>A0A915YJP2_9BACT</name>
<keyword evidence="7" id="KW-1185">Reference proteome</keyword>
<evidence type="ECO:0000259" key="5">
    <source>
        <dbReference type="PROSITE" id="PS50110"/>
    </source>
</evidence>
<keyword evidence="1 3" id="KW-0597">Phosphoprotein</keyword>
<evidence type="ECO:0000256" key="3">
    <source>
        <dbReference type="PROSITE-ProRule" id="PRU00169"/>
    </source>
</evidence>
<feature type="domain" description="HTH luxR-type" evidence="4">
    <location>
        <begin position="153"/>
        <end position="218"/>
    </location>
</feature>
<evidence type="ECO:0000313" key="7">
    <source>
        <dbReference type="Proteomes" id="UP001060919"/>
    </source>
</evidence>
<dbReference type="CDD" id="cd17535">
    <property type="entry name" value="REC_NarL-like"/>
    <property type="match status" value="1"/>
</dbReference>
<dbReference type="GO" id="GO:0000160">
    <property type="term" value="P:phosphorelay signal transduction system"/>
    <property type="evidence" value="ECO:0007669"/>
    <property type="project" value="InterPro"/>
</dbReference>
<gene>
    <name evidence="6" type="ORF">AsAng_0048390</name>
</gene>
<dbReference type="CDD" id="cd06170">
    <property type="entry name" value="LuxR_C_like"/>
    <property type="match status" value="1"/>
</dbReference>
<dbReference type="PANTHER" id="PTHR43214:SF43">
    <property type="entry name" value="TWO-COMPONENT RESPONSE REGULATOR"/>
    <property type="match status" value="1"/>
</dbReference>
<dbReference type="SUPFAM" id="SSF52172">
    <property type="entry name" value="CheY-like"/>
    <property type="match status" value="1"/>
</dbReference>
<evidence type="ECO:0000259" key="4">
    <source>
        <dbReference type="PROSITE" id="PS50043"/>
    </source>
</evidence>
<dbReference type="GO" id="GO:0006355">
    <property type="term" value="P:regulation of DNA-templated transcription"/>
    <property type="evidence" value="ECO:0007669"/>
    <property type="project" value="InterPro"/>
</dbReference>
<protein>
    <submittedName>
        <fullName evidence="6">Response regulator transcription factor</fullName>
    </submittedName>
</protein>
<dbReference type="Pfam" id="PF00196">
    <property type="entry name" value="GerE"/>
    <property type="match status" value="1"/>
</dbReference>
<dbReference type="InterPro" id="IPR000792">
    <property type="entry name" value="Tscrpt_reg_LuxR_C"/>
</dbReference>
<feature type="modified residue" description="4-aspartylphosphate" evidence="3">
    <location>
        <position position="62"/>
    </location>
</feature>
<proteinExistence type="predicted"/>
<dbReference type="EMBL" id="AP026867">
    <property type="protein sequence ID" value="BDS14073.1"/>
    <property type="molecule type" value="Genomic_DNA"/>
</dbReference>
<dbReference type="SMART" id="SM00421">
    <property type="entry name" value="HTH_LUXR"/>
    <property type="match status" value="1"/>
</dbReference>
<dbReference type="PANTHER" id="PTHR43214">
    <property type="entry name" value="TWO-COMPONENT RESPONSE REGULATOR"/>
    <property type="match status" value="1"/>
</dbReference>
<accession>A0A915YJP2</accession>
<feature type="domain" description="Response regulatory" evidence="5">
    <location>
        <begin position="9"/>
        <end position="127"/>
    </location>
</feature>
<dbReference type="InterPro" id="IPR011006">
    <property type="entry name" value="CheY-like_superfamily"/>
</dbReference>